<dbReference type="EMBL" id="JALJXV010000007">
    <property type="protein sequence ID" value="MCP1675900.1"/>
    <property type="molecule type" value="Genomic_DNA"/>
</dbReference>
<dbReference type="Gene3D" id="2.40.50.140">
    <property type="entry name" value="Nucleic acid-binding proteins"/>
    <property type="match status" value="1"/>
</dbReference>
<comment type="similarity">
    <text evidence="2 8">Belongs to the RecO family.</text>
</comment>
<feature type="domain" description="DNA replication/recombination mediator RecO N-terminal" evidence="9">
    <location>
        <begin position="1"/>
        <end position="56"/>
    </location>
</feature>
<dbReference type="GO" id="GO:0043590">
    <property type="term" value="C:bacterial nucleoid"/>
    <property type="evidence" value="ECO:0007669"/>
    <property type="project" value="TreeGrafter"/>
</dbReference>
<sequence>MLIELLSPSRGRVGVVARGARGPKSRWRGTLEPFQSLFVSLGGRGELATLRRAEPAGRRLTLPAERLASAFYVNELIMRLLRRNDPAAEVFAAYAEVVGGLVDSTRDEAQLLRCFELQLLRLLGYGLSLEQTALGQPVDPAAWYRYRPEVGLEAATGNAADVCRGDAVLALIAGDPVDPGLYRQARRITAAALAPLLGHRPLESRRLQRSRPSTAAGNDTP</sequence>
<evidence type="ECO:0000313" key="10">
    <source>
        <dbReference type="EMBL" id="MCP1675900.1"/>
    </source>
</evidence>
<dbReference type="InterPro" id="IPR012340">
    <property type="entry name" value="NA-bd_OB-fold"/>
</dbReference>
<dbReference type="Gene3D" id="1.20.1440.120">
    <property type="entry name" value="Recombination protein O, C-terminal domain"/>
    <property type="match status" value="1"/>
</dbReference>
<name>A0AAE3G4Y9_9GAMM</name>
<evidence type="ECO:0000256" key="5">
    <source>
        <dbReference type="ARBA" id="ARBA00023172"/>
    </source>
</evidence>
<dbReference type="AlphaFoldDB" id="A0AAE3G4Y9"/>
<dbReference type="NCBIfam" id="TIGR00613">
    <property type="entry name" value="reco"/>
    <property type="match status" value="1"/>
</dbReference>
<comment type="caution">
    <text evidence="10">The sequence shown here is derived from an EMBL/GenBank/DDBJ whole genome shotgun (WGS) entry which is preliminary data.</text>
</comment>
<proteinExistence type="inferred from homology"/>
<accession>A0AAE3G4Y9</accession>
<dbReference type="InterPro" id="IPR037278">
    <property type="entry name" value="ARFGAP/RecO"/>
</dbReference>
<dbReference type="Proteomes" id="UP001205843">
    <property type="component" value="Unassembled WGS sequence"/>
</dbReference>
<dbReference type="PANTHER" id="PTHR33991:SF1">
    <property type="entry name" value="DNA REPAIR PROTEIN RECO"/>
    <property type="match status" value="1"/>
</dbReference>
<dbReference type="SUPFAM" id="SSF57863">
    <property type="entry name" value="ArfGap/RecO-like zinc finger"/>
    <property type="match status" value="1"/>
</dbReference>
<keyword evidence="6 8" id="KW-0234">DNA repair</keyword>
<evidence type="ECO:0000256" key="3">
    <source>
        <dbReference type="ARBA" id="ARBA00021310"/>
    </source>
</evidence>
<comment type="function">
    <text evidence="1 8">Involved in DNA repair and RecF pathway recombination.</text>
</comment>
<keyword evidence="5 8" id="KW-0233">DNA recombination</keyword>
<keyword evidence="4 8" id="KW-0227">DNA damage</keyword>
<gene>
    <name evidence="8" type="primary">recO</name>
    <name evidence="10" type="ORF">J2T57_003055</name>
</gene>
<keyword evidence="11" id="KW-1185">Reference proteome</keyword>
<organism evidence="10 11">
    <name type="scientific">Natronocella acetinitrilica</name>
    <dbReference type="NCBI Taxonomy" id="414046"/>
    <lineage>
        <taxon>Bacteria</taxon>
        <taxon>Pseudomonadati</taxon>
        <taxon>Pseudomonadota</taxon>
        <taxon>Gammaproteobacteria</taxon>
        <taxon>Chromatiales</taxon>
        <taxon>Ectothiorhodospiraceae</taxon>
        <taxon>Natronocella</taxon>
    </lineage>
</organism>
<dbReference type="GO" id="GO:0006310">
    <property type="term" value="P:DNA recombination"/>
    <property type="evidence" value="ECO:0007669"/>
    <property type="project" value="UniProtKB-UniRule"/>
</dbReference>
<dbReference type="Pfam" id="PF11967">
    <property type="entry name" value="RecO_N"/>
    <property type="match status" value="1"/>
</dbReference>
<dbReference type="InterPro" id="IPR042242">
    <property type="entry name" value="RecO_C"/>
</dbReference>
<dbReference type="PANTHER" id="PTHR33991">
    <property type="entry name" value="DNA REPAIR PROTEIN RECO"/>
    <property type="match status" value="1"/>
</dbReference>
<evidence type="ECO:0000256" key="4">
    <source>
        <dbReference type="ARBA" id="ARBA00022763"/>
    </source>
</evidence>
<evidence type="ECO:0000313" key="11">
    <source>
        <dbReference type="Proteomes" id="UP001205843"/>
    </source>
</evidence>
<evidence type="ECO:0000259" key="9">
    <source>
        <dbReference type="Pfam" id="PF11967"/>
    </source>
</evidence>
<evidence type="ECO:0000256" key="1">
    <source>
        <dbReference type="ARBA" id="ARBA00003065"/>
    </source>
</evidence>
<dbReference type="GO" id="GO:0006302">
    <property type="term" value="P:double-strand break repair"/>
    <property type="evidence" value="ECO:0007669"/>
    <property type="project" value="TreeGrafter"/>
</dbReference>
<dbReference type="HAMAP" id="MF_00201">
    <property type="entry name" value="RecO"/>
    <property type="match status" value="1"/>
</dbReference>
<dbReference type="Pfam" id="PF02565">
    <property type="entry name" value="RecO_C"/>
    <property type="match status" value="1"/>
</dbReference>
<reference evidence="10" key="1">
    <citation type="submission" date="2022-03" db="EMBL/GenBank/DDBJ databases">
        <title>Genomic Encyclopedia of Type Strains, Phase III (KMG-III): the genomes of soil and plant-associated and newly described type strains.</title>
        <authorList>
            <person name="Whitman W."/>
        </authorList>
    </citation>
    <scope>NUCLEOTIDE SEQUENCE</scope>
    <source>
        <strain evidence="10">ANL 6-2</strain>
    </source>
</reference>
<dbReference type="InterPro" id="IPR022572">
    <property type="entry name" value="DNA_rep/recomb_RecO_N"/>
</dbReference>
<protein>
    <recommendedName>
        <fullName evidence="3 8">DNA repair protein RecO</fullName>
    </recommendedName>
    <alternativeName>
        <fullName evidence="7 8">Recombination protein O</fullName>
    </alternativeName>
</protein>
<evidence type="ECO:0000256" key="7">
    <source>
        <dbReference type="ARBA" id="ARBA00033409"/>
    </source>
</evidence>
<dbReference type="SUPFAM" id="SSF50249">
    <property type="entry name" value="Nucleic acid-binding proteins"/>
    <property type="match status" value="1"/>
</dbReference>
<dbReference type="InterPro" id="IPR003717">
    <property type="entry name" value="RecO"/>
</dbReference>
<evidence type="ECO:0000256" key="2">
    <source>
        <dbReference type="ARBA" id="ARBA00007452"/>
    </source>
</evidence>
<evidence type="ECO:0000256" key="8">
    <source>
        <dbReference type="HAMAP-Rule" id="MF_00201"/>
    </source>
</evidence>
<evidence type="ECO:0000256" key="6">
    <source>
        <dbReference type="ARBA" id="ARBA00023204"/>
    </source>
</evidence>